<feature type="region of interest" description="Disordered" evidence="1">
    <location>
        <begin position="287"/>
        <end position="322"/>
    </location>
</feature>
<gene>
    <name evidence="2" type="ORF">ZT3D7_G2813</name>
</gene>
<dbReference type="Proteomes" id="UP000215127">
    <property type="component" value="Chromosome 2"/>
</dbReference>
<dbReference type="PANTHER" id="PTHR31630">
    <property type="entry name" value="PHYTANOYL-COA DIOXYGENASE-RELATED-RELATED"/>
    <property type="match status" value="1"/>
</dbReference>
<dbReference type="Pfam" id="PF05721">
    <property type="entry name" value="PhyH"/>
    <property type="match status" value="1"/>
</dbReference>
<reference evidence="2 3" key="1">
    <citation type="submission" date="2016-06" db="EMBL/GenBank/DDBJ databases">
        <authorList>
            <person name="Kjaerup R.B."/>
            <person name="Dalgaard T.S."/>
            <person name="Juul-Madsen H.R."/>
        </authorList>
    </citation>
    <scope>NUCLEOTIDE SEQUENCE [LARGE SCALE GENOMIC DNA]</scope>
</reference>
<dbReference type="Gene3D" id="2.60.120.620">
    <property type="entry name" value="q2cbj1_9rhob like domain"/>
    <property type="match status" value="1"/>
</dbReference>
<dbReference type="EMBL" id="LT853693">
    <property type="protein sequence ID" value="SMQ47665.1"/>
    <property type="molecule type" value="Genomic_DNA"/>
</dbReference>
<evidence type="ECO:0000256" key="1">
    <source>
        <dbReference type="SAM" id="MobiDB-lite"/>
    </source>
</evidence>
<evidence type="ECO:0008006" key="4">
    <source>
        <dbReference type="Google" id="ProtNLM"/>
    </source>
</evidence>
<dbReference type="SUPFAM" id="SSF51197">
    <property type="entry name" value="Clavaminate synthase-like"/>
    <property type="match status" value="1"/>
</dbReference>
<keyword evidence="3" id="KW-1185">Reference proteome</keyword>
<evidence type="ECO:0000313" key="3">
    <source>
        <dbReference type="Proteomes" id="UP000215127"/>
    </source>
</evidence>
<accession>A0A1X7RJS2</accession>
<sequence length="358" mass="40694">MTEPELADLIPKPQFLQDLEQDGFVVVPNVLPKPSCDEFVEQAWEWLESASHGFRRDDRSTWTAEHLPYGHDRGLYNRYCVNHEAFVWRIRSHPGILKVFSQVWGTDDLIASFDGINISLPVNPEVGRTDIAATKPWPHIDQNPRTIDKLELYQGIANIAPNGPLDGGLVVLSGSHKLHTEHFDSTGGFRAHQDSGLAENGYNFLPEDVAWYHRQGCKQVKICANAGDLILWDSRTIHWNCTPTQSQTRFAAYVCYCPRSRMSDEDLKTKSEIFDLRKGTTHWPNKNIVPADRPGYHYAKPRRPDDSLDSANRERPFNEPHVTPSVLSLSWETAVNLLVFIFSTSSRSDVVSKRVCCR</sequence>
<name>A0A1X7RJS2_ZYMT9</name>
<dbReference type="PANTHER" id="PTHR31630:SF6">
    <property type="entry name" value="PHYTANOYL-COA DIOXYGENASE-RELATED"/>
    <property type="match status" value="1"/>
</dbReference>
<dbReference type="InterPro" id="IPR008775">
    <property type="entry name" value="Phytyl_CoA_dOase-like"/>
</dbReference>
<dbReference type="AlphaFoldDB" id="A0A1X7RJS2"/>
<organism evidence="2 3">
    <name type="scientific">Zymoseptoria tritici (strain ST99CH_3D7)</name>
    <dbReference type="NCBI Taxonomy" id="1276538"/>
    <lineage>
        <taxon>Eukaryota</taxon>
        <taxon>Fungi</taxon>
        <taxon>Dikarya</taxon>
        <taxon>Ascomycota</taxon>
        <taxon>Pezizomycotina</taxon>
        <taxon>Dothideomycetes</taxon>
        <taxon>Dothideomycetidae</taxon>
        <taxon>Mycosphaerellales</taxon>
        <taxon>Mycosphaerellaceae</taxon>
        <taxon>Zymoseptoria</taxon>
    </lineage>
</organism>
<evidence type="ECO:0000313" key="2">
    <source>
        <dbReference type="EMBL" id="SMQ47665.1"/>
    </source>
</evidence>
<protein>
    <recommendedName>
        <fullName evidence="4">Phytanoyl-CoA dioxygenase</fullName>
    </recommendedName>
</protein>
<proteinExistence type="predicted"/>
<feature type="compositionally biased region" description="Basic and acidic residues" evidence="1">
    <location>
        <begin position="302"/>
        <end position="318"/>
    </location>
</feature>